<reference evidence="1 2" key="1">
    <citation type="submission" date="2018-06" db="EMBL/GenBank/DDBJ databases">
        <title>Comparative genomics reveals the genomic features of Rhizophagus irregularis, R. cerebriforme, R. diaphanum and Gigaspora rosea, and their symbiotic lifestyle signature.</title>
        <authorList>
            <person name="Morin E."/>
            <person name="San Clemente H."/>
            <person name="Chen E.C.H."/>
            <person name="De La Providencia I."/>
            <person name="Hainaut M."/>
            <person name="Kuo A."/>
            <person name="Kohler A."/>
            <person name="Murat C."/>
            <person name="Tang N."/>
            <person name="Roy S."/>
            <person name="Loubradou J."/>
            <person name="Henrissat B."/>
            <person name="Grigoriev I.V."/>
            <person name="Corradi N."/>
            <person name="Roux C."/>
            <person name="Martin F.M."/>
        </authorList>
    </citation>
    <scope>NUCLEOTIDE SEQUENCE [LARGE SCALE GENOMIC DNA]</scope>
    <source>
        <strain evidence="1 2">DAOM 227022</strain>
    </source>
</reference>
<comment type="caution">
    <text evidence="1">The sequence shown here is derived from an EMBL/GenBank/DDBJ whole genome shotgun (WGS) entry which is preliminary data.</text>
</comment>
<evidence type="ECO:0000313" key="2">
    <source>
        <dbReference type="Proteomes" id="UP000265703"/>
    </source>
</evidence>
<name>A0A397SYI6_9GLOM</name>
<sequence length="138" mass="16172">MLERLGATIIITCSIKKAPFNDETYTQFGDDILAYWYYCSTICKELGFVATKIFINNALPIGEEVINLELQNDIKRILEDDSQDNYITTVQEWKERLGEWNELLIEEERMQSLDITEDSDELQELERPEYISISSEFN</sequence>
<dbReference type="OrthoDB" id="2398155at2759"/>
<dbReference type="Proteomes" id="UP000265703">
    <property type="component" value="Unassembled WGS sequence"/>
</dbReference>
<dbReference type="AlphaFoldDB" id="A0A397SYI6"/>
<protein>
    <submittedName>
        <fullName evidence="1">Uncharacterized protein</fullName>
    </submittedName>
</protein>
<gene>
    <name evidence="1" type="ORF">C1645_823010</name>
</gene>
<dbReference type="EMBL" id="QKYT01000173">
    <property type="protein sequence ID" value="RIA90712.1"/>
    <property type="molecule type" value="Genomic_DNA"/>
</dbReference>
<organism evidence="1 2">
    <name type="scientific">Glomus cerebriforme</name>
    <dbReference type="NCBI Taxonomy" id="658196"/>
    <lineage>
        <taxon>Eukaryota</taxon>
        <taxon>Fungi</taxon>
        <taxon>Fungi incertae sedis</taxon>
        <taxon>Mucoromycota</taxon>
        <taxon>Glomeromycotina</taxon>
        <taxon>Glomeromycetes</taxon>
        <taxon>Glomerales</taxon>
        <taxon>Glomeraceae</taxon>
        <taxon>Glomus</taxon>
    </lineage>
</organism>
<dbReference type="STRING" id="658196.A0A397SYI6"/>
<keyword evidence="2" id="KW-1185">Reference proteome</keyword>
<proteinExistence type="predicted"/>
<accession>A0A397SYI6</accession>
<evidence type="ECO:0000313" key="1">
    <source>
        <dbReference type="EMBL" id="RIA90712.1"/>
    </source>
</evidence>